<dbReference type="KEGG" id="bfo:118427501"/>
<dbReference type="PANTHER" id="PTHR15046:SF3">
    <property type="entry name" value="BETA-1,4 N-ACETYLGALACTOSAMINYLTRANSFERASE 2-LIKE"/>
    <property type="match status" value="1"/>
</dbReference>
<organism evidence="1 2">
    <name type="scientific">Branchiostoma floridae</name>
    <name type="common">Florida lancelet</name>
    <name type="synonym">Amphioxus</name>
    <dbReference type="NCBI Taxonomy" id="7739"/>
    <lineage>
        <taxon>Eukaryota</taxon>
        <taxon>Metazoa</taxon>
        <taxon>Chordata</taxon>
        <taxon>Cephalochordata</taxon>
        <taxon>Leptocardii</taxon>
        <taxon>Amphioxiformes</taxon>
        <taxon>Branchiostomatidae</taxon>
        <taxon>Branchiostoma</taxon>
    </lineage>
</organism>
<sequence>MSIFLTTQIRLCGNYLFKFNLTADSVAKSDPGAVQAPSGYEVKTILRYLRREEVDIPTEEETPCNCDGQRPSHYLSPWELANKQKEMAESLERFEKRRIDLRDVHNQVEGSSPISYPAHGVYCRPLKTVRLKGVRIDWFDASVVQDQTQLTVSFKLSH</sequence>
<dbReference type="PANTHER" id="PTHR15046">
    <property type="entry name" value="GLYCO_TRANS_2-LIKE DOMAIN-CONTAINING PROTEIN"/>
    <property type="match status" value="1"/>
</dbReference>
<dbReference type="Proteomes" id="UP000001554">
    <property type="component" value="Chromosome 1"/>
</dbReference>
<reference evidence="2" key="2">
    <citation type="submission" date="2025-08" db="UniProtKB">
        <authorList>
            <consortium name="RefSeq"/>
        </authorList>
    </citation>
    <scope>IDENTIFICATION</scope>
    <source>
        <strain evidence="2">S238N-H82</strain>
        <tissue evidence="2">Testes</tissue>
    </source>
</reference>
<dbReference type="AlphaFoldDB" id="A0A9J7M2A4"/>
<evidence type="ECO:0000313" key="2">
    <source>
        <dbReference type="RefSeq" id="XP_035693262.1"/>
    </source>
</evidence>
<protein>
    <submittedName>
        <fullName evidence="2">Uncharacterized protein LOC118427501</fullName>
    </submittedName>
</protein>
<reference evidence="1" key="1">
    <citation type="journal article" date="2020" name="Nat. Ecol. Evol.">
        <title>Deeply conserved synteny resolves early events in vertebrate evolution.</title>
        <authorList>
            <person name="Simakov O."/>
            <person name="Marletaz F."/>
            <person name="Yue J.X."/>
            <person name="O'Connell B."/>
            <person name="Jenkins J."/>
            <person name="Brandt A."/>
            <person name="Calef R."/>
            <person name="Tung C.H."/>
            <person name="Huang T.K."/>
            <person name="Schmutz J."/>
            <person name="Satoh N."/>
            <person name="Yu J.K."/>
            <person name="Putnam N.H."/>
            <person name="Green R.E."/>
            <person name="Rokhsar D.S."/>
        </authorList>
    </citation>
    <scope>NUCLEOTIDE SEQUENCE [LARGE SCALE GENOMIC DNA]</scope>
    <source>
        <strain evidence="1">S238N-H82</strain>
    </source>
</reference>
<dbReference type="GeneID" id="118427501"/>
<keyword evidence="1" id="KW-1185">Reference proteome</keyword>
<accession>A0A9J7M2A4</accession>
<name>A0A9J7M2A4_BRAFL</name>
<dbReference type="RefSeq" id="XP_035693262.1">
    <property type="nucleotide sequence ID" value="XM_035837369.1"/>
</dbReference>
<evidence type="ECO:0000313" key="1">
    <source>
        <dbReference type="Proteomes" id="UP000001554"/>
    </source>
</evidence>
<proteinExistence type="predicted"/>
<gene>
    <name evidence="2" type="primary">LOC118427501</name>
</gene>